<sequence length="102" mass="11113">MSKNYLPSQEDARLPINNLASQRELLPMYQGEDYACRYTPPSPVSMSQSTGSGRQSVQLNADSSDSHASAQSFAQNNLPPSTPTLQHRKMTAPGHAIAPPRM</sequence>
<proteinExistence type="predicted"/>
<comment type="caution">
    <text evidence="2">The sequence shown here is derived from an EMBL/GenBank/DDBJ whole genome shotgun (WGS) entry which is preliminary data.</text>
</comment>
<accession>A0A261XYG3</accession>
<reference evidence="2 3" key="1">
    <citation type="journal article" date="2017" name="Mycologia">
        <title>Bifiguratus adelaidae, gen. et sp. nov., a new member of Mucoromycotina in endophytic and soil-dwelling habitats.</title>
        <authorList>
            <person name="Torres-Cruz T.J."/>
            <person name="Billingsley Tobias T.L."/>
            <person name="Almatruk M."/>
            <person name="Hesse C."/>
            <person name="Kuske C.R."/>
            <person name="Desiro A."/>
            <person name="Benucci G.M."/>
            <person name="Bonito G."/>
            <person name="Stajich J.E."/>
            <person name="Dunlap C."/>
            <person name="Arnold A.E."/>
            <person name="Porras-Alfaro A."/>
        </authorList>
    </citation>
    <scope>NUCLEOTIDE SEQUENCE [LARGE SCALE GENOMIC DNA]</scope>
    <source>
        <strain evidence="2 3">AZ0501</strain>
    </source>
</reference>
<feature type="compositionally biased region" description="Polar residues" evidence="1">
    <location>
        <begin position="76"/>
        <end position="85"/>
    </location>
</feature>
<dbReference type="EMBL" id="MVBO01000086">
    <property type="protein sequence ID" value="OZJ03407.1"/>
    <property type="molecule type" value="Genomic_DNA"/>
</dbReference>
<feature type="region of interest" description="Disordered" evidence="1">
    <location>
        <begin position="39"/>
        <end position="102"/>
    </location>
</feature>
<dbReference type="Proteomes" id="UP000242875">
    <property type="component" value="Unassembled WGS sequence"/>
</dbReference>
<dbReference type="AlphaFoldDB" id="A0A261XYG3"/>
<feature type="compositionally biased region" description="Polar residues" evidence="1">
    <location>
        <begin position="44"/>
        <end position="60"/>
    </location>
</feature>
<name>A0A261XYG3_9FUNG</name>
<evidence type="ECO:0000256" key="1">
    <source>
        <dbReference type="SAM" id="MobiDB-lite"/>
    </source>
</evidence>
<gene>
    <name evidence="2" type="ORF">BZG36_03597</name>
</gene>
<protein>
    <submittedName>
        <fullName evidence="2">Uncharacterized protein</fullName>
    </submittedName>
</protein>
<feature type="compositionally biased region" description="Low complexity" evidence="1">
    <location>
        <begin position="61"/>
        <end position="75"/>
    </location>
</feature>
<evidence type="ECO:0000313" key="3">
    <source>
        <dbReference type="Proteomes" id="UP000242875"/>
    </source>
</evidence>
<keyword evidence="3" id="KW-1185">Reference proteome</keyword>
<evidence type="ECO:0000313" key="2">
    <source>
        <dbReference type="EMBL" id="OZJ03407.1"/>
    </source>
</evidence>
<organism evidence="2 3">
    <name type="scientific">Bifiguratus adelaidae</name>
    <dbReference type="NCBI Taxonomy" id="1938954"/>
    <lineage>
        <taxon>Eukaryota</taxon>
        <taxon>Fungi</taxon>
        <taxon>Fungi incertae sedis</taxon>
        <taxon>Mucoromycota</taxon>
        <taxon>Mucoromycotina</taxon>
        <taxon>Endogonomycetes</taxon>
        <taxon>Endogonales</taxon>
        <taxon>Endogonales incertae sedis</taxon>
        <taxon>Bifiguratus</taxon>
    </lineage>
</organism>